<keyword evidence="1" id="KW-1133">Transmembrane helix</keyword>
<proteinExistence type="predicted"/>
<dbReference type="Proteomes" id="UP000664545">
    <property type="component" value="Unassembled WGS sequence"/>
</dbReference>
<keyword evidence="1" id="KW-0472">Membrane</keyword>
<sequence length="189" mass="21597">MYYSQEPLKTNAIIGRIQLILGGLIILFFGSILVSFIVNGEDATIDAYILLSIIIYLGIRLSKAGYKRAELIKVFKNYMNKLPEKSIYSMDDLANELGDSPEVIKENLQMMMEKRFFSENLKGAYINKEKNTLIFPNFIEEEYEDDEESESDDNPDEEFRVLNCPNCGGINRVKIGRTQECEFCGSSIN</sequence>
<feature type="transmembrane region" description="Helical" evidence="1">
    <location>
        <begin position="43"/>
        <end position="59"/>
    </location>
</feature>
<feature type="transmembrane region" description="Helical" evidence="1">
    <location>
        <begin position="12"/>
        <end position="37"/>
    </location>
</feature>
<keyword evidence="1" id="KW-0812">Transmembrane</keyword>
<comment type="caution">
    <text evidence="2">The sequence shown here is derived from an EMBL/GenBank/DDBJ whole genome shotgun (WGS) entry which is preliminary data.</text>
</comment>
<dbReference type="EMBL" id="JAFJZZ010000008">
    <property type="protein sequence ID" value="MBN7774337.1"/>
    <property type="molecule type" value="Genomic_DNA"/>
</dbReference>
<organism evidence="2 3">
    <name type="scientific">Clostridium aminobutyricum</name>
    <dbReference type="NCBI Taxonomy" id="33953"/>
    <lineage>
        <taxon>Bacteria</taxon>
        <taxon>Bacillati</taxon>
        <taxon>Bacillota</taxon>
        <taxon>Clostridia</taxon>
        <taxon>Eubacteriales</taxon>
        <taxon>Clostridiaceae</taxon>
        <taxon>Clostridium</taxon>
    </lineage>
</organism>
<dbReference type="AlphaFoldDB" id="A0A939DB33"/>
<name>A0A939DB33_CLOAM</name>
<gene>
    <name evidence="2" type="ORF">JYB65_13305</name>
</gene>
<evidence type="ECO:0008006" key="4">
    <source>
        <dbReference type="Google" id="ProtNLM"/>
    </source>
</evidence>
<evidence type="ECO:0000313" key="3">
    <source>
        <dbReference type="Proteomes" id="UP000664545"/>
    </source>
</evidence>
<reference evidence="2" key="1">
    <citation type="submission" date="2021-02" db="EMBL/GenBank/DDBJ databases">
        <title>Abyssanaerobacter marinus gen.nov., sp., nov, anaerobic bacterium isolated from the Onnuri vent field of Indian Ocean and suggestion of Mogibacteriaceae fam. nov., and proposal of reclassification of ambiguous this family's genus member.</title>
        <authorList>
            <person name="Kim Y.J."/>
            <person name="Yang J.-A."/>
        </authorList>
    </citation>
    <scope>NUCLEOTIDE SEQUENCE</scope>
    <source>
        <strain evidence="2">DSM 2634</strain>
    </source>
</reference>
<evidence type="ECO:0000313" key="2">
    <source>
        <dbReference type="EMBL" id="MBN7774337.1"/>
    </source>
</evidence>
<evidence type="ECO:0000256" key="1">
    <source>
        <dbReference type="SAM" id="Phobius"/>
    </source>
</evidence>
<keyword evidence="3" id="KW-1185">Reference proteome</keyword>
<protein>
    <recommendedName>
        <fullName evidence="4">PCI domain-containing protein</fullName>
    </recommendedName>
</protein>
<dbReference type="RefSeq" id="WP_206583177.1">
    <property type="nucleotide sequence ID" value="NZ_JAFJZZ010000008.1"/>
</dbReference>
<accession>A0A939DB33</accession>